<feature type="compositionally biased region" description="Polar residues" evidence="6">
    <location>
        <begin position="135"/>
        <end position="161"/>
    </location>
</feature>
<keyword evidence="9" id="KW-1185">Reference proteome</keyword>
<protein>
    <recommendedName>
        <fullName evidence="7">BHLH domain-containing protein</fullName>
    </recommendedName>
</protein>
<evidence type="ECO:0000256" key="1">
    <source>
        <dbReference type="ARBA" id="ARBA00004123"/>
    </source>
</evidence>
<dbReference type="PANTHER" id="PTHR45855">
    <property type="entry name" value="TRANSCRIPTION FACTOR PIF1-RELATED"/>
    <property type="match status" value="1"/>
</dbReference>
<evidence type="ECO:0000313" key="9">
    <source>
        <dbReference type="Proteomes" id="UP001229421"/>
    </source>
</evidence>
<dbReference type="GO" id="GO:0003677">
    <property type="term" value="F:DNA binding"/>
    <property type="evidence" value="ECO:0007669"/>
    <property type="project" value="UniProtKB-KW"/>
</dbReference>
<dbReference type="SUPFAM" id="SSF47459">
    <property type="entry name" value="HLH, helix-loop-helix DNA-binding domain"/>
    <property type="match status" value="1"/>
</dbReference>
<gene>
    <name evidence="8" type="ORF">QVD17_10612</name>
</gene>
<reference evidence="8" key="1">
    <citation type="journal article" date="2023" name="bioRxiv">
        <title>Improved chromosome-level genome assembly for marigold (Tagetes erecta).</title>
        <authorList>
            <person name="Jiang F."/>
            <person name="Yuan L."/>
            <person name="Wang S."/>
            <person name="Wang H."/>
            <person name="Xu D."/>
            <person name="Wang A."/>
            <person name="Fan W."/>
        </authorList>
    </citation>
    <scope>NUCLEOTIDE SEQUENCE</scope>
    <source>
        <strain evidence="8">WSJ</strain>
        <tissue evidence="8">Leaf</tissue>
    </source>
</reference>
<evidence type="ECO:0000313" key="8">
    <source>
        <dbReference type="EMBL" id="KAK1433697.1"/>
    </source>
</evidence>
<accession>A0AAD8P6C5</accession>
<organism evidence="8 9">
    <name type="scientific">Tagetes erecta</name>
    <name type="common">African marigold</name>
    <dbReference type="NCBI Taxonomy" id="13708"/>
    <lineage>
        <taxon>Eukaryota</taxon>
        <taxon>Viridiplantae</taxon>
        <taxon>Streptophyta</taxon>
        <taxon>Embryophyta</taxon>
        <taxon>Tracheophyta</taxon>
        <taxon>Spermatophyta</taxon>
        <taxon>Magnoliopsida</taxon>
        <taxon>eudicotyledons</taxon>
        <taxon>Gunneridae</taxon>
        <taxon>Pentapetalae</taxon>
        <taxon>asterids</taxon>
        <taxon>campanulids</taxon>
        <taxon>Asterales</taxon>
        <taxon>Asteraceae</taxon>
        <taxon>Asteroideae</taxon>
        <taxon>Heliantheae alliance</taxon>
        <taxon>Tageteae</taxon>
        <taxon>Tagetes</taxon>
    </lineage>
</organism>
<evidence type="ECO:0000256" key="6">
    <source>
        <dbReference type="SAM" id="MobiDB-lite"/>
    </source>
</evidence>
<dbReference type="InterPro" id="IPR036638">
    <property type="entry name" value="HLH_DNA-bd_sf"/>
</dbReference>
<feature type="domain" description="BHLH" evidence="7">
    <location>
        <begin position="197"/>
        <end position="246"/>
    </location>
</feature>
<dbReference type="AlphaFoldDB" id="A0AAD8P6C5"/>
<dbReference type="PANTHER" id="PTHR45855:SF12">
    <property type="entry name" value="TRANSCRIPTION FACTOR PIF7-LIKE ISOFORM X1"/>
    <property type="match status" value="1"/>
</dbReference>
<keyword evidence="4" id="KW-0804">Transcription</keyword>
<feature type="region of interest" description="Disordered" evidence="6">
    <location>
        <begin position="184"/>
        <end position="209"/>
    </location>
</feature>
<evidence type="ECO:0000256" key="5">
    <source>
        <dbReference type="ARBA" id="ARBA00023242"/>
    </source>
</evidence>
<keyword evidence="5" id="KW-0539">Nucleus</keyword>
<dbReference type="CDD" id="cd11445">
    <property type="entry name" value="bHLH_AtPIF_like"/>
    <property type="match status" value="1"/>
</dbReference>
<keyword evidence="2" id="KW-0805">Transcription regulation</keyword>
<comment type="subcellular location">
    <subcellularLocation>
        <location evidence="1">Nucleus</location>
    </subcellularLocation>
</comment>
<evidence type="ECO:0000256" key="2">
    <source>
        <dbReference type="ARBA" id="ARBA00023015"/>
    </source>
</evidence>
<sequence>MHRQQQQQHTPPLVPMYMPTIESFPFCGLGDHGVAEITWENGQPSMHELRGTNETLESIVHHATTFYNQSQNQEIDLQTSQSLPRTHNQTTNVASSSGNWVECAGPSYLKKRPRASVIVHDECVKNLSLQEDNITISNSKDNDTTMMTWPSSDSPNQSLKSKNTDDDSACEYRWENKDEECRTESETVRSGSSRRSRAAAIHNQSERRRRERINQKMKALQKLVPNANKTDKASMLDEVIDYLKKLQAHVQIMKNMSIPPQQMMIPIPLQLQQQHLQLQQQQQQLHMSMLARMGMGLGAQIGMPPPAQHPFMVPQTMISPIHTGATSQTIHNRPTTNTTVPHNDPHNAFLAQHINMDMYNNMAAFYQQQVNQGKAIATSSFQPDHNQGER</sequence>
<dbReference type="Proteomes" id="UP001229421">
    <property type="component" value="Unassembled WGS sequence"/>
</dbReference>
<dbReference type="GO" id="GO:0046983">
    <property type="term" value="F:protein dimerization activity"/>
    <property type="evidence" value="ECO:0007669"/>
    <property type="project" value="InterPro"/>
</dbReference>
<dbReference type="Pfam" id="PF00010">
    <property type="entry name" value="HLH"/>
    <property type="match status" value="1"/>
</dbReference>
<dbReference type="InterPro" id="IPR011598">
    <property type="entry name" value="bHLH_dom"/>
</dbReference>
<feature type="region of interest" description="Disordered" evidence="6">
    <location>
        <begin position="135"/>
        <end position="166"/>
    </location>
</feature>
<dbReference type="PROSITE" id="PS50888">
    <property type="entry name" value="BHLH"/>
    <property type="match status" value="1"/>
</dbReference>
<dbReference type="InterPro" id="IPR047265">
    <property type="entry name" value="PIF1-like_bHLH"/>
</dbReference>
<dbReference type="Gene3D" id="4.10.280.10">
    <property type="entry name" value="Helix-loop-helix DNA-binding domain"/>
    <property type="match status" value="1"/>
</dbReference>
<dbReference type="GO" id="GO:0005634">
    <property type="term" value="C:nucleus"/>
    <property type="evidence" value="ECO:0007669"/>
    <property type="project" value="UniProtKB-SubCell"/>
</dbReference>
<comment type="caution">
    <text evidence="8">The sequence shown here is derived from an EMBL/GenBank/DDBJ whole genome shotgun (WGS) entry which is preliminary data.</text>
</comment>
<dbReference type="EMBL" id="JAUHHV010000002">
    <property type="protein sequence ID" value="KAK1433697.1"/>
    <property type="molecule type" value="Genomic_DNA"/>
</dbReference>
<dbReference type="InterPro" id="IPR031066">
    <property type="entry name" value="bHLH_ALC-like_plant"/>
</dbReference>
<evidence type="ECO:0000256" key="3">
    <source>
        <dbReference type="ARBA" id="ARBA00023125"/>
    </source>
</evidence>
<dbReference type="SMART" id="SM00353">
    <property type="entry name" value="HLH"/>
    <property type="match status" value="1"/>
</dbReference>
<evidence type="ECO:0000256" key="4">
    <source>
        <dbReference type="ARBA" id="ARBA00023163"/>
    </source>
</evidence>
<proteinExistence type="predicted"/>
<keyword evidence="3" id="KW-0238">DNA-binding</keyword>
<evidence type="ECO:0000259" key="7">
    <source>
        <dbReference type="PROSITE" id="PS50888"/>
    </source>
</evidence>
<name>A0AAD8P6C5_TARER</name>